<dbReference type="EMBL" id="BMQL01000073">
    <property type="protein sequence ID" value="GGR36476.1"/>
    <property type="molecule type" value="Genomic_DNA"/>
</dbReference>
<name>A0A918FGL3_9DEIO</name>
<gene>
    <name evidence="1" type="ORF">GCM10008957_52670</name>
</gene>
<organism evidence="1 2">
    <name type="scientific">Deinococcus ruber</name>
    <dbReference type="NCBI Taxonomy" id="1848197"/>
    <lineage>
        <taxon>Bacteria</taxon>
        <taxon>Thermotogati</taxon>
        <taxon>Deinococcota</taxon>
        <taxon>Deinococci</taxon>
        <taxon>Deinococcales</taxon>
        <taxon>Deinococcaceae</taxon>
        <taxon>Deinococcus</taxon>
    </lineage>
</organism>
<sequence length="116" mass="12937">MTLNVPNTAPGSHGQLGEMLHDHGQTVDRRVQFTHSHRDGIRFKASFGTAARVGDQRLFEEFNHEKDGRFHAAILEKSACAASSHRHATPTRWPLSRSFVLPQVQRRAASATAVIR</sequence>
<evidence type="ECO:0000313" key="1">
    <source>
        <dbReference type="EMBL" id="GGR36476.1"/>
    </source>
</evidence>
<dbReference type="Proteomes" id="UP000603865">
    <property type="component" value="Unassembled WGS sequence"/>
</dbReference>
<comment type="caution">
    <text evidence="1">The sequence shown here is derived from an EMBL/GenBank/DDBJ whole genome shotgun (WGS) entry which is preliminary data.</text>
</comment>
<protein>
    <submittedName>
        <fullName evidence="1">Uncharacterized protein</fullName>
    </submittedName>
</protein>
<proteinExistence type="predicted"/>
<evidence type="ECO:0000313" key="2">
    <source>
        <dbReference type="Proteomes" id="UP000603865"/>
    </source>
</evidence>
<dbReference type="AlphaFoldDB" id="A0A918FGL3"/>
<keyword evidence="2" id="KW-1185">Reference proteome</keyword>
<reference evidence="1" key="1">
    <citation type="journal article" date="2014" name="Int. J. Syst. Evol. Microbiol.">
        <title>Complete genome sequence of Corynebacterium casei LMG S-19264T (=DSM 44701T), isolated from a smear-ripened cheese.</title>
        <authorList>
            <consortium name="US DOE Joint Genome Institute (JGI-PGF)"/>
            <person name="Walter F."/>
            <person name="Albersmeier A."/>
            <person name="Kalinowski J."/>
            <person name="Ruckert C."/>
        </authorList>
    </citation>
    <scope>NUCLEOTIDE SEQUENCE</scope>
    <source>
        <strain evidence="1">JCM 31311</strain>
    </source>
</reference>
<accession>A0A918FGL3</accession>
<reference evidence="1" key="2">
    <citation type="submission" date="2020-09" db="EMBL/GenBank/DDBJ databases">
        <authorList>
            <person name="Sun Q."/>
            <person name="Ohkuma M."/>
        </authorList>
    </citation>
    <scope>NUCLEOTIDE SEQUENCE</scope>
    <source>
        <strain evidence="1">JCM 31311</strain>
    </source>
</reference>